<dbReference type="OrthoDB" id="159930at2"/>
<accession>F5XFP9</accession>
<sequence>MTESDGRAPEQTFTFDGGAIPVQPGQSVGAALVGAGIRSWRTTRKNGRPRGLFCGIGICYDCLITIDGVPNQRACLTPAKPGMQVASDEAGEEAR</sequence>
<evidence type="ECO:0000256" key="2">
    <source>
        <dbReference type="SAM" id="MobiDB-lite"/>
    </source>
</evidence>
<evidence type="ECO:0000313" key="3">
    <source>
        <dbReference type="EMBL" id="BAK35456.1"/>
    </source>
</evidence>
<dbReference type="Pfam" id="PF13510">
    <property type="entry name" value="Fer2_4"/>
    <property type="match status" value="1"/>
</dbReference>
<dbReference type="RefSeq" id="WP_013863326.1">
    <property type="nucleotide sequence ID" value="NC_015635.1"/>
</dbReference>
<reference evidence="3 4" key="1">
    <citation type="submission" date="2011-05" db="EMBL/GenBank/DDBJ databases">
        <title>Whole genome sequence of Microlunatus phosphovorus NM-1.</title>
        <authorList>
            <person name="Hosoyama A."/>
            <person name="Sasaki K."/>
            <person name="Harada T."/>
            <person name="Igarashi R."/>
            <person name="Kawakoshi A."/>
            <person name="Sasagawa M."/>
            <person name="Fukada J."/>
            <person name="Nakamura S."/>
            <person name="Katano Y."/>
            <person name="Hanada S."/>
            <person name="Kamagata Y."/>
            <person name="Nakamura N."/>
            <person name="Yamazaki S."/>
            <person name="Fujita N."/>
        </authorList>
    </citation>
    <scope>NUCLEOTIDE SEQUENCE [LARGE SCALE GENOMIC DNA]</scope>
    <source>
        <strain evidence="4">ATCC 700054 / DSM 10555 / JCM 9379 / NBRC 101784 / NCIMB 13414 / VKM Ac-1990 / NM-1</strain>
    </source>
</reference>
<evidence type="ECO:0000313" key="4">
    <source>
        <dbReference type="Proteomes" id="UP000007947"/>
    </source>
</evidence>
<name>F5XFP9_MICPN</name>
<dbReference type="Gene3D" id="3.10.20.440">
    <property type="entry name" value="2Fe-2S iron-sulphur cluster binding domain, sarcosine oxidase, alpha subunit, N-terminal domain"/>
    <property type="match status" value="1"/>
</dbReference>
<dbReference type="SUPFAM" id="SSF54292">
    <property type="entry name" value="2Fe-2S ferredoxin-like"/>
    <property type="match status" value="1"/>
</dbReference>
<protein>
    <recommendedName>
        <fullName evidence="5">Oxidoreductase</fullName>
    </recommendedName>
</protein>
<dbReference type="GO" id="GO:0016491">
    <property type="term" value="F:oxidoreductase activity"/>
    <property type="evidence" value="ECO:0007669"/>
    <property type="project" value="UniProtKB-KW"/>
</dbReference>
<evidence type="ECO:0008006" key="5">
    <source>
        <dbReference type="Google" id="ProtNLM"/>
    </source>
</evidence>
<organism evidence="3 4">
    <name type="scientific">Microlunatus phosphovorus (strain ATCC 700054 / DSM 10555 / JCM 9379 / NBRC 101784 / NCIMB 13414 / VKM Ac-1990 / NM-1)</name>
    <dbReference type="NCBI Taxonomy" id="1032480"/>
    <lineage>
        <taxon>Bacteria</taxon>
        <taxon>Bacillati</taxon>
        <taxon>Actinomycetota</taxon>
        <taxon>Actinomycetes</taxon>
        <taxon>Propionibacteriales</taxon>
        <taxon>Propionibacteriaceae</taxon>
        <taxon>Microlunatus</taxon>
    </lineage>
</organism>
<dbReference type="HOGENOM" id="CLU_153062_2_0_11"/>
<dbReference type="STRING" id="1032480.MLP_24420"/>
<dbReference type="EMBL" id="AP012204">
    <property type="protein sequence ID" value="BAK35456.1"/>
    <property type="molecule type" value="Genomic_DNA"/>
</dbReference>
<dbReference type="Proteomes" id="UP000007947">
    <property type="component" value="Chromosome"/>
</dbReference>
<evidence type="ECO:0000256" key="1">
    <source>
        <dbReference type="ARBA" id="ARBA00023002"/>
    </source>
</evidence>
<keyword evidence="1" id="KW-0560">Oxidoreductase</keyword>
<dbReference type="KEGG" id="mph:MLP_24420"/>
<proteinExistence type="predicted"/>
<dbReference type="AlphaFoldDB" id="F5XFP9"/>
<dbReference type="InterPro" id="IPR042204">
    <property type="entry name" value="2Fe-2S-bd_N"/>
</dbReference>
<dbReference type="GO" id="GO:0051536">
    <property type="term" value="F:iron-sulfur cluster binding"/>
    <property type="evidence" value="ECO:0007669"/>
    <property type="project" value="InterPro"/>
</dbReference>
<feature type="region of interest" description="Disordered" evidence="2">
    <location>
        <begin position="1"/>
        <end position="20"/>
    </location>
</feature>
<dbReference type="InterPro" id="IPR036010">
    <property type="entry name" value="2Fe-2S_ferredoxin-like_sf"/>
</dbReference>
<gene>
    <name evidence="3" type="ordered locus">MLP_24420</name>
</gene>
<keyword evidence="4" id="KW-1185">Reference proteome</keyword>
<dbReference type="eggNOG" id="COG3383">
    <property type="taxonomic scope" value="Bacteria"/>
</dbReference>